<comment type="caution">
    <text evidence="2">The sequence shown here is derived from an EMBL/GenBank/DDBJ whole genome shotgun (WGS) entry which is preliminary data.</text>
</comment>
<dbReference type="CDD" id="cd13578">
    <property type="entry name" value="PBP2_Bug27"/>
    <property type="match status" value="1"/>
</dbReference>
<organism evidence="2 3">
    <name type="scientific">Teichococcus aestuarii</name>
    <dbReference type="NCBI Taxonomy" id="568898"/>
    <lineage>
        <taxon>Bacteria</taxon>
        <taxon>Pseudomonadati</taxon>
        <taxon>Pseudomonadota</taxon>
        <taxon>Alphaproteobacteria</taxon>
        <taxon>Acetobacterales</taxon>
        <taxon>Roseomonadaceae</taxon>
        <taxon>Roseomonas</taxon>
    </lineage>
</organism>
<protein>
    <submittedName>
        <fullName evidence="2">Transporter</fullName>
    </submittedName>
</protein>
<name>A0A2U1V8Q6_9PROT</name>
<dbReference type="PANTHER" id="PTHR42928">
    <property type="entry name" value="TRICARBOXYLATE-BINDING PROTEIN"/>
    <property type="match status" value="1"/>
</dbReference>
<dbReference type="SUPFAM" id="SSF53850">
    <property type="entry name" value="Periplasmic binding protein-like II"/>
    <property type="match status" value="1"/>
</dbReference>
<proteinExistence type="inferred from homology"/>
<gene>
    <name evidence="2" type="ORF">CR165_05445</name>
</gene>
<dbReference type="EMBL" id="PDOA01000002">
    <property type="protein sequence ID" value="PWC30283.1"/>
    <property type="molecule type" value="Genomic_DNA"/>
</dbReference>
<evidence type="ECO:0000313" key="3">
    <source>
        <dbReference type="Proteomes" id="UP000245048"/>
    </source>
</evidence>
<dbReference type="Proteomes" id="UP000245048">
    <property type="component" value="Unassembled WGS sequence"/>
</dbReference>
<accession>A0A2U1V8Q6</accession>
<sequence length="335" mass="34794">MTLAPGRRAVLALPALTLPALTLPALLTGREARAEAEWPSRPVRLLIPFPPGQATDTMLRLLADELSRRWPQRVVVENRAGGAGVVGTDAGARAAPDGYTLLASTSGTHGINPSVIPNLPYDAEADFAYITTVFTVPLVIVAHPSFAPRTVAELVAAARQAPGAINYGSGGPGTSQHMAAEMFAHQAGVRLTHVPYRGSGPAVADLLAGNIPMMFDSVASALPHVQAGRIRALGVTSAARAPQLPEVPSIGETLSGYVAIGWGGLCAPAGTPEPILRRVNAEVTSLLRDPAFAARMQQMGGTPAPQEMAEAGAFVRAEIAKWRAVARTANVRLGG</sequence>
<comment type="similarity">
    <text evidence="1">Belongs to the UPF0065 (bug) family.</text>
</comment>
<keyword evidence="3" id="KW-1185">Reference proteome</keyword>
<dbReference type="PANTHER" id="PTHR42928:SF5">
    <property type="entry name" value="BLR1237 PROTEIN"/>
    <property type="match status" value="1"/>
</dbReference>
<dbReference type="InterPro" id="IPR005064">
    <property type="entry name" value="BUG"/>
</dbReference>
<dbReference type="OrthoDB" id="7242606at2"/>
<reference evidence="3" key="1">
    <citation type="submission" date="2017-10" db="EMBL/GenBank/DDBJ databases">
        <authorList>
            <person name="Toshchakov S.V."/>
            <person name="Goeva M.A."/>
        </authorList>
    </citation>
    <scope>NUCLEOTIDE SEQUENCE [LARGE SCALE GENOMIC DNA]</scope>
    <source>
        <strain evidence="3">JR1/69-1-13</strain>
    </source>
</reference>
<evidence type="ECO:0000313" key="2">
    <source>
        <dbReference type="EMBL" id="PWC30283.1"/>
    </source>
</evidence>
<dbReference type="InterPro" id="IPR006311">
    <property type="entry name" value="TAT_signal"/>
</dbReference>
<dbReference type="Gene3D" id="3.40.190.10">
    <property type="entry name" value="Periplasmic binding protein-like II"/>
    <property type="match status" value="1"/>
</dbReference>
<dbReference type="AlphaFoldDB" id="A0A2U1V8Q6"/>
<dbReference type="InterPro" id="IPR042100">
    <property type="entry name" value="Bug_dom1"/>
</dbReference>
<dbReference type="Pfam" id="PF03401">
    <property type="entry name" value="TctC"/>
    <property type="match status" value="1"/>
</dbReference>
<dbReference type="PROSITE" id="PS51318">
    <property type="entry name" value="TAT"/>
    <property type="match status" value="1"/>
</dbReference>
<evidence type="ECO:0000256" key="1">
    <source>
        <dbReference type="ARBA" id="ARBA00006987"/>
    </source>
</evidence>
<dbReference type="Gene3D" id="3.40.190.150">
    <property type="entry name" value="Bordetella uptake gene, domain 1"/>
    <property type="match status" value="1"/>
</dbReference>
<dbReference type="PIRSF" id="PIRSF017082">
    <property type="entry name" value="YflP"/>
    <property type="match status" value="1"/>
</dbReference>
<dbReference type="RefSeq" id="WP_109515918.1">
    <property type="nucleotide sequence ID" value="NZ_PDOA01000002.1"/>
</dbReference>